<keyword evidence="2" id="KW-1185">Reference proteome</keyword>
<name>A0A392MI79_9FABA</name>
<reference evidence="1 2" key="1">
    <citation type="journal article" date="2018" name="Front. Plant Sci.">
        <title>Red Clover (Trifolium pratense) and Zigzag Clover (T. medium) - A Picture of Genomic Similarities and Differences.</title>
        <authorList>
            <person name="Dluhosova J."/>
            <person name="Istvanek J."/>
            <person name="Nedelnik J."/>
            <person name="Repkova J."/>
        </authorList>
    </citation>
    <scope>NUCLEOTIDE SEQUENCE [LARGE SCALE GENOMIC DNA]</scope>
    <source>
        <strain evidence="2">cv. 10/8</strain>
        <tissue evidence="1">Leaf</tissue>
    </source>
</reference>
<dbReference type="AlphaFoldDB" id="A0A392MI79"/>
<evidence type="ECO:0000313" key="1">
    <source>
        <dbReference type="EMBL" id="MCH86769.1"/>
    </source>
</evidence>
<organism evidence="1 2">
    <name type="scientific">Trifolium medium</name>
    <dbReference type="NCBI Taxonomy" id="97028"/>
    <lineage>
        <taxon>Eukaryota</taxon>
        <taxon>Viridiplantae</taxon>
        <taxon>Streptophyta</taxon>
        <taxon>Embryophyta</taxon>
        <taxon>Tracheophyta</taxon>
        <taxon>Spermatophyta</taxon>
        <taxon>Magnoliopsida</taxon>
        <taxon>eudicotyledons</taxon>
        <taxon>Gunneridae</taxon>
        <taxon>Pentapetalae</taxon>
        <taxon>rosids</taxon>
        <taxon>fabids</taxon>
        <taxon>Fabales</taxon>
        <taxon>Fabaceae</taxon>
        <taxon>Papilionoideae</taxon>
        <taxon>50 kb inversion clade</taxon>
        <taxon>NPAAA clade</taxon>
        <taxon>Hologalegina</taxon>
        <taxon>IRL clade</taxon>
        <taxon>Trifolieae</taxon>
        <taxon>Trifolium</taxon>
    </lineage>
</organism>
<accession>A0A392MI79</accession>
<proteinExistence type="predicted"/>
<comment type="caution">
    <text evidence="1">The sequence shown here is derived from an EMBL/GenBank/DDBJ whole genome shotgun (WGS) entry which is preliminary data.</text>
</comment>
<feature type="non-terminal residue" evidence="1">
    <location>
        <position position="1"/>
    </location>
</feature>
<protein>
    <submittedName>
        <fullName evidence="1">Uncharacterized protein</fullName>
    </submittedName>
</protein>
<dbReference type="EMBL" id="LXQA010010918">
    <property type="protein sequence ID" value="MCH86769.1"/>
    <property type="molecule type" value="Genomic_DNA"/>
</dbReference>
<dbReference type="Proteomes" id="UP000265520">
    <property type="component" value="Unassembled WGS sequence"/>
</dbReference>
<sequence>WPTPPDAAVIKMFFRSPLPSSLIPTDFESAWSAVRPATGKPAQSAAEISGGIEAAILSLTTANSASPPPLYQ</sequence>
<evidence type="ECO:0000313" key="2">
    <source>
        <dbReference type="Proteomes" id="UP000265520"/>
    </source>
</evidence>
<gene>
    <name evidence="1" type="ORF">A2U01_0007629</name>
</gene>